<reference evidence="2 3" key="1">
    <citation type="journal article" date="2020" name="BMC Genomics">
        <title>Intraspecific diversification of the crop wild relative Brassica cretica Lam. using demographic model selection.</title>
        <authorList>
            <person name="Kioukis A."/>
            <person name="Michalopoulou V.A."/>
            <person name="Briers L."/>
            <person name="Pirintsos S."/>
            <person name="Studholme D.J."/>
            <person name="Pavlidis P."/>
            <person name="Sarris P.F."/>
        </authorList>
    </citation>
    <scope>NUCLEOTIDE SEQUENCE [LARGE SCALE GENOMIC DNA]</scope>
    <source>
        <strain evidence="3">cv. PFS-1207/04</strain>
    </source>
</reference>
<keyword evidence="3" id="KW-1185">Reference proteome</keyword>
<comment type="caution">
    <text evidence="2">The sequence shown here is derived from an EMBL/GenBank/DDBJ whole genome shotgun (WGS) entry which is preliminary data.</text>
</comment>
<name>A0ABQ7DFG6_BRACR</name>
<feature type="transmembrane region" description="Helical" evidence="1">
    <location>
        <begin position="390"/>
        <end position="418"/>
    </location>
</feature>
<dbReference type="Proteomes" id="UP000266723">
    <property type="component" value="Unassembled WGS sequence"/>
</dbReference>
<proteinExistence type="predicted"/>
<gene>
    <name evidence="2" type="ORF">DY000_02029717</name>
</gene>
<accession>A0ABQ7DFG6</accession>
<evidence type="ECO:0000313" key="2">
    <source>
        <dbReference type="EMBL" id="KAF3575759.1"/>
    </source>
</evidence>
<keyword evidence="1" id="KW-1133">Transmembrane helix</keyword>
<keyword evidence="1" id="KW-0812">Transmembrane</keyword>
<protein>
    <recommendedName>
        <fullName evidence="4">C2 NT-type domain-containing protein</fullName>
    </recommendedName>
</protein>
<evidence type="ECO:0000256" key="1">
    <source>
        <dbReference type="SAM" id="Phobius"/>
    </source>
</evidence>
<sequence>MPKMTPIQLEIFVSLTRRRLLGSESIISSVIISTSPASFILSESASSSPPSLSSVAAASRIGVDHFFRHHLHFSSVGVVHPRRVGVIISAVTQIRFCGNQRNPTPSAVKVLKEMLLRFTLAAKESDYFVVSKHLELEISLYNTMEVLCVCGQWRSKDAFHWEFHVDLNMNASFISIEEDLLFEDLMKIVSEDLKEEVMGLSYGMSLDIKSTVEGFPPISIANTRHLRSFIGKSSSFDGTCRLGVKVNADSPSCNNQDSDTFASPISTVQREIHVDTDSASCNRQTSDTFASHVPLNATPVFHSTVQRGKQCLLYEGVSTVPLNSLPDFSHVHIGLSPTTRGAGDIKTESLALWVKLARFNERELSSQRSPAGVTVEEVHSASVVSDPLSVFPLVIVTHVFVVHSFLVNLALIPIIGMVKSHDKNKKESDKVDRIVDEMGHQITKGCKTIKY</sequence>
<evidence type="ECO:0000313" key="3">
    <source>
        <dbReference type="Proteomes" id="UP000266723"/>
    </source>
</evidence>
<dbReference type="EMBL" id="QGKV02000649">
    <property type="protein sequence ID" value="KAF3575759.1"/>
    <property type="molecule type" value="Genomic_DNA"/>
</dbReference>
<organism evidence="2 3">
    <name type="scientific">Brassica cretica</name>
    <name type="common">Mustard</name>
    <dbReference type="NCBI Taxonomy" id="69181"/>
    <lineage>
        <taxon>Eukaryota</taxon>
        <taxon>Viridiplantae</taxon>
        <taxon>Streptophyta</taxon>
        <taxon>Embryophyta</taxon>
        <taxon>Tracheophyta</taxon>
        <taxon>Spermatophyta</taxon>
        <taxon>Magnoliopsida</taxon>
        <taxon>eudicotyledons</taxon>
        <taxon>Gunneridae</taxon>
        <taxon>Pentapetalae</taxon>
        <taxon>rosids</taxon>
        <taxon>malvids</taxon>
        <taxon>Brassicales</taxon>
        <taxon>Brassicaceae</taxon>
        <taxon>Brassiceae</taxon>
        <taxon>Brassica</taxon>
    </lineage>
</organism>
<evidence type="ECO:0008006" key="4">
    <source>
        <dbReference type="Google" id="ProtNLM"/>
    </source>
</evidence>
<keyword evidence="1" id="KW-0472">Membrane</keyword>